<name>A0A0E9VQH5_ANGAN</name>
<dbReference type="AlphaFoldDB" id="A0A0E9VQH5"/>
<evidence type="ECO:0000313" key="1">
    <source>
        <dbReference type="EMBL" id="JAH80339.1"/>
    </source>
</evidence>
<accession>A0A0E9VQH5</accession>
<reference evidence="1" key="2">
    <citation type="journal article" date="2015" name="Fish Shellfish Immunol.">
        <title>Early steps in the European eel (Anguilla anguilla)-Vibrio vulnificus interaction in the gills: Role of the RtxA13 toxin.</title>
        <authorList>
            <person name="Callol A."/>
            <person name="Pajuelo D."/>
            <person name="Ebbesson L."/>
            <person name="Teles M."/>
            <person name="MacKenzie S."/>
            <person name="Amaro C."/>
        </authorList>
    </citation>
    <scope>NUCLEOTIDE SEQUENCE</scope>
</reference>
<proteinExistence type="predicted"/>
<sequence>MAVFIDNVPIGVNEEHCFSPSGFAAGEADCVGF</sequence>
<protein>
    <submittedName>
        <fullName evidence="1">Uncharacterized protein</fullName>
    </submittedName>
</protein>
<reference evidence="1" key="1">
    <citation type="submission" date="2014-11" db="EMBL/GenBank/DDBJ databases">
        <authorList>
            <person name="Amaro Gonzalez C."/>
        </authorList>
    </citation>
    <scope>NUCLEOTIDE SEQUENCE</scope>
</reference>
<organism evidence="1">
    <name type="scientific">Anguilla anguilla</name>
    <name type="common">European freshwater eel</name>
    <name type="synonym">Muraena anguilla</name>
    <dbReference type="NCBI Taxonomy" id="7936"/>
    <lineage>
        <taxon>Eukaryota</taxon>
        <taxon>Metazoa</taxon>
        <taxon>Chordata</taxon>
        <taxon>Craniata</taxon>
        <taxon>Vertebrata</taxon>
        <taxon>Euteleostomi</taxon>
        <taxon>Actinopterygii</taxon>
        <taxon>Neopterygii</taxon>
        <taxon>Teleostei</taxon>
        <taxon>Anguilliformes</taxon>
        <taxon>Anguillidae</taxon>
        <taxon>Anguilla</taxon>
    </lineage>
</organism>
<dbReference type="EMBL" id="GBXM01028238">
    <property type="protein sequence ID" value="JAH80339.1"/>
    <property type="molecule type" value="Transcribed_RNA"/>
</dbReference>